<sequence length="273" mass="30159">MDRNFYPDASLHGDEICYITIHAFDESVGVVHCTLHQAPLHNFDGICSHRDVERIVPNYSRPTATVYGDVVEAHIRSHDDLEILSHVDCSSQRDPTYASWIPDWRTSGEERSMGLYREGASYCASNNLGVSSHPWSADRNTEKLHLTGACLDTITTLSTSFSIDSITSKGVTDTITAFQRALHCRRLAITSKGWIGLVPKEAETGDHVAVLNGADLPYILREATLDEIPGQEKRLEGTFGTGEEFLVIGCAYIHGLMHGRGLDLAELGNITFR</sequence>
<dbReference type="Proteomes" id="UP001480595">
    <property type="component" value="Unassembled WGS sequence"/>
</dbReference>
<evidence type="ECO:0000313" key="1">
    <source>
        <dbReference type="EMBL" id="KAK8064435.1"/>
    </source>
</evidence>
<comment type="caution">
    <text evidence="1">The sequence shown here is derived from an EMBL/GenBank/DDBJ whole genome shotgun (WGS) entry which is preliminary data.</text>
</comment>
<dbReference type="GeneID" id="92091545"/>
<gene>
    <name evidence="1" type="ORF">PG994_007073</name>
</gene>
<dbReference type="PANTHER" id="PTHR24148">
    <property type="entry name" value="ANKYRIN REPEAT DOMAIN-CONTAINING PROTEIN 39 HOMOLOG-RELATED"/>
    <property type="match status" value="1"/>
</dbReference>
<keyword evidence="2" id="KW-1185">Reference proteome</keyword>
<name>A0ABR1UZT3_9PEZI</name>
<evidence type="ECO:0000313" key="2">
    <source>
        <dbReference type="Proteomes" id="UP001480595"/>
    </source>
</evidence>
<proteinExistence type="predicted"/>
<accession>A0ABR1UZT3</accession>
<dbReference type="InterPro" id="IPR052895">
    <property type="entry name" value="HetReg/Transcr_Mod"/>
</dbReference>
<reference evidence="1 2" key="1">
    <citation type="submission" date="2023-01" db="EMBL/GenBank/DDBJ databases">
        <title>Analysis of 21 Apiospora genomes using comparative genomics revels a genus with tremendous synthesis potential of carbohydrate active enzymes and secondary metabolites.</title>
        <authorList>
            <person name="Sorensen T."/>
        </authorList>
    </citation>
    <scope>NUCLEOTIDE SEQUENCE [LARGE SCALE GENOMIC DNA]</scope>
    <source>
        <strain evidence="1 2">CBS 135458</strain>
    </source>
</reference>
<dbReference type="EMBL" id="JAQQWL010000007">
    <property type="protein sequence ID" value="KAK8064435.1"/>
    <property type="molecule type" value="Genomic_DNA"/>
</dbReference>
<dbReference type="RefSeq" id="XP_066715424.1">
    <property type="nucleotide sequence ID" value="XM_066858482.1"/>
</dbReference>
<organism evidence="1 2">
    <name type="scientific">Apiospora phragmitis</name>
    <dbReference type="NCBI Taxonomy" id="2905665"/>
    <lineage>
        <taxon>Eukaryota</taxon>
        <taxon>Fungi</taxon>
        <taxon>Dikarya</taxon>
        <taxon>Ascomycota</taxon>
        <taxon>Pezizomycotina</taxon>
        <taxon>Sordariomycetes</taxon>
        <taxon>Xylariomycetidae</taxon>
        <taxon>Amphisphaeriales</taxon>
        <taxon>Apiosporaceae</taxon>
        <taxon>Apiospora</taxon>
    </lineage>
</organism>
<protein>
    <submittedName>
        <fullName evidence="1">Uncharacterized protein</fullName>
    </submittedName>
</protein>
<dbReference type="Pfam" id="PF26639">
    <property type="entry name" value="Het-6_barrel"/>
    <property type="match status" value="1"/>
</dbReference>
<dbReference type="PANTHER" id="PTHR24148:SF64">
    <property type="entry name" value="HETEROKARYON INCOMPATIBILITY DOMAIN-CONTAINING PROTEIN"/>
    <property type="match status" value="1"/>
</dbReference>